<comment type="similarity">
    <text evidence="1 2">Belongs to the enoyl-CoA hydratase/isomerase family.</text>
</comment>
<reference evidence="3 4" key="1">
    <citation type="submission" date="2018-04" db="EMBL/GenBank/DDBJ databases">
        <title>Camelliibacillus theae gen. nov., sp. nov., isolated from Pu'er tea.</title>
        <authorList>
            <person name="Niu L."/>
        </authorList>
    </citation>
    <scope>NUCLEOTIDE SEQUENCE [LARGE SCALE GENOMIC DNA]</scope>
    <source>
        <strain evidence="3 4">T8</strain>
    </source>
</reference>
<name>A0A2U1JVI0_9BACI</name>
<accession>A0A2U1JVI0</accession>
<dbReference type="PANTHER" id="PTHR11941:SF54">
    <property type="entry name" value="ENOYL-COA HYDRATASE, MITOCHONDRIAL"/>
    <property type="match status" value="1"/>
</dbReference>
<dbReference type="AlphaFoldDB" id="A0A2U1JVI0"/>
<gene>
    <name evidence="3" type="ORF">DCC39_13640</name>
</gene>
<organism evidence="3 4">
    <name type="scientific">Pueribacillus theae</name>
    <dbReference type="NCBI Taxonomy" id="2171751"/>
    <lineage>
        <taxon>Bacteria</taxon>
        <taxon>Bacillati</taxon>
        <taxon>Bacillota</taxon>
        <taxon>Bacilli</taxon>
        <taxon>Bacillales</taxon>
        <taxon>Bacillaceae</taxon>
        <taxon>Pueribacillus</taxon>
    </lineage>
</organism>
<evidence type="ECO:0000313" key="4">
    <source>
        <dbReference type="Proteomes" id="UP000245998"/>
    </source>
</evidence>
<dbReference type="SUPFAM" id="SSF52096">
    <property type="entry name" value="ClpP/crotonase"/>
    <property type="match status" value="1"/>
</dbReference>
<dbReference type="GO" id="GO:0003824">
    <property type="term" value="F:catalytic activity"/>
    <property type="evidence" value="ECO:0007669"/>
    <property type="project" value="InterPro"/>
</dbReference>
<dbReference type="PANTHER" id="PTHR11941">
    <property type="entry name" value="ENOYL-COA HYDRATASE-RELATED"/>
    <property type="match status" value="1"/>
</dbReference>
<sequence>MAISYDVQDGIAIIKFNNPAKLNALTLAMYEELANSFKRAAGDPKVAVCILTGEGEKSFCVGADLDESIPFLMEGNHDISEWDDTHLKNTQMFKPIIGAVNGYCFGGGLEILLSTDIRISSNTALFGFPEVGIGVVPAGGTLVRLVRQISYARTMELILTGRKFSAVEALSYGILNEVVEPSELMDHALCYAEMILDNSANAVQVAKESVIRLMSLPMEAAFHEEALWGQRAFTNKDAEEGIKAFFENRKPKFPSKNW</sequence>
<dbReference type="Proteomes" id="UP000245998">
    <property type="component" value="Unassembled WGS sequence"/>
</dbReference>
<dbReference type="InterPro" id="IPR001753">
    <property type="entry name" value="Enoyl-CoA_hydra/iso"/>
</dbReference>
<dbReference type="Gene3D" id="3.90.226.10">
    <property type="entry name" value="2-enoyl-CoA Hydratase, Chain A, domain 1"/>
    <property type="match status" value="1"/>
</dbReference>
<dbReference type="OrthoDB" id="9775794at2"/>
<dbReference type="InterPro" id="IPR018376">
    <property type="entry name" value="Enoyl-CoA_hyd/isom_CS"/>
</dbReference>
<keyword evidence="4" id="KW-1185">Reference proteome</keyword>
<evidence type="ECO:0000256" key="2">
    <source>
        <dbReference type="RuleBase" id="RU003707"/>
    </source>
</evidence>
<dbReference type="EMBL" id="QCZG01000031">
    <property type="protein sequence ID" value="PWA09220.1"/>
    <property type="molecule type" value="Genomic_DNA"/>
</dbReference>
<comment type="caution">
    <text evidence="3">The sequence shown here is derived from an EMBL/GenBank/DDBJ whole genome shotgun (WGS) entry which is preliminary data.</text>
</comment>
<dbReference type="PROSITE" id="PS00166">
    <property type="entry name" value="ENOYL_COA_HYDRATASE"/>
    <property type="match status" value="1"/>
</dbReference>
<proteinExistence type="inferred from homology"/>
<evidence type="ECO:0000256" key="1">
    <source>
        <dbReference type="ARBA" id="ARBA00005254"/>
    </source>
</evidence>
<dbReference type="Pfam" id="PF00378">
    <property type="entry name" value="ECH_1"/>
    <property type="match status" value="1"/>
</dbReference>
<protein>
    <submittedName>
        <fullName evidence="3">Enoyl-CoA hydratase</fullName>
    </submittedName>
</protein>
<dbReference type="InterPro" id="IPR029045">
    <property type="entry name" value="ClpP/crotonase-like_dom_sf"/>
</dbReference>
<evidence type="ECO:0000313" key="3">
    <source>
        <dbReference type="EMBL" id="PWA09220.1"/>
    </source>
</evidence>
<dbReference type="GO" id="GO:0006635">
    <property type="term" value="P:fatty acid beta-oxidation"/>
    <property type="evidence" value="ECO:0007669"/>
    <property type="project" value="TreeGrafter"/>
</dbReference>
<dbReference type="RefSeq" id="WP_116555452.1">
    <property type="nucleotide sequence ID" value="NZ_QCZG01000031.1"/>
</dbReference>
<dbReference type="CDD" id="cd06558">
    <property type="entry name" value="crotonase-like"/>
    <property type="match status" value="1"/>
</dbReference>